<evidence type="ECO:0000256" key="1">
    <source>
        <dbReference type="SAM" id="MobiDB-lite"/>
    </source>
</evidence>
<dbReference type="GO" id="GO:0009507">
    <property type="term" value="C:chloroplast"/>
    <property type="evidence" value="ECO:0007669"/>
    <property type="project" value="TreeGrafter"/>
</dbReference>
<evidence type="ECO:0000313" key="3">
    <source>
        <dbReference type="Proteomes" id="UP000275267"/>
    </source>
</evidence>
<dbReference type="PANTHER" id="PTHR31793:SF4">
    <property type="entry name" value="OS02G0659700 PROTEIN"/>
    <property type="match status" value="1"/>
</dbReference>
<organism evidence="2 3">
    <name type="scientific">Panicum miliaceum</name>
    <name type="common">Proso millet</name>
    <name type="synonym">Broomcorn millet</name>
    <dbReference type="NCBI Taxonomy" id="4540"/>
    <lineage>
        <taxon>Eukaryota</taxon>
        <taxon>Viridiplantae</taxon>
        <taxon>Streptophyta</taxon>
        <taxon>Embryophyta</taxon>
        <taxon>Tracheophyta</taxon>
        <taxon>Spermatophyta</taxon>
        <taxon>Magnoliopsida</taxon>
        <taxon>Liliopsida</taxon>
        <taxon>Poales</taxon>
        <taxon>Poaceae</taxon>
        <taxon>PACMAD clade</taxon>
        <taxon>Panicoideae</taxon>
        <taxon>Panicodae</taxon>
        <taxon>Paniceae</taxon>
        <taxon>Panicinae</taxon>
        <taxon>Panicum</taxon>
        <taxon>Panicum sect. Panicum</taxon>
    </lineage>
</organism>
<dbReference type="SUPFAM" id="SSF54637">
    <property type="entry name" value="Thioesterase/thiol ester dehydrase-isomerase"/>
    <property type="match status" value="1"/>
</dbReference>
<dbReference type="GO" id="GO:0016297">
    <property type="term" value="F:fatty acyl-[ACP] hydrolase activity"/>
    <property type="evidence" value="ECO:0007669"/>
    <property type="project" value="TreeGrafter"/>
</dbReference>
<sequence length="329" mass="36117">MVLARGAGGGCCAVAARSRPCAGCGVVLTWQELGTMANGAKWLAPRRSRPCAGYAEEDARGRPRRCSHGGGRRTTRGGRAEVQAVRIRGRYLYATGYGAKHSTGHGIPRQPRKMELGVRLRSCQPPPNTSQPPPIAISFGAWPRSSHLAVVLRGRPCPRRPRRARAPWVAAPDSRPLETIRADRTGQGTKLRGDKFFPVEMTVRDCELDHYGVVNNAVYADYIEKAREELASSLGISRCSIASTGNAMALSGLKLNYFAPLKRGARFVVMVRVVQIKGARMLVEHFIETLPERKLVLEATATVVCLNKDYRPTRVFPEVASKVLRFFSP</sequence>
<dbReference type="FunFam" id="3.10.129.10:FF:000066">
    <property type="entry name" value="Acyl-acyl carrier protein thioesterase ATL3 chloroplastic"/>
    <property type="match status" value="1"/>
</dbReference>
<dbReference type="CDD" id="cd00586">
    <property type="entry name" value="4HBT"/>
    <property type="match status" value="1"/>
</dbReference>
<dbReference type="EMBL" id="PQIB02000007">
    <property type="protein sequence ID" value="RLN07392.1"/>
    <property type="molecule type" value="Genomic_DNA"/>
</dbReference>
<comment type="caution">
    <text evidence="2">The sequence shown here is derived from an EMBL/GenBank/DDBJ whole genome shotgun (WGS) entry which is preliminary data.</text>
</comment>
<protein>
    <submittedName>
        <fullName evidence="2">Uncharacterized protein</fullName>
    </submittedName>
</protein>
<dbReference type="Pfam" id="PF13279">
    <property type="entry name" value="4HBT_2"/>
    <property type="match status" value="1"/>
</dbReference>
<evidence type="ECO:0000313" key="2">
    <source>
        <dbReference type="EMBL" id="RLN07392.1"/>
    </source>
</evidence>
<dbReference type="InterPro" id="IPR029069">
    <property type="entry name" value="HotDog_dom_sf"/>
</dbReference>
<dbReference type="OrthoDB" id="588330at2759"/>
<dbReference type="Proteomes" id="UP000275267">
    <property type="component" value="Unassembled WGS sequence"/>
</dbReference>
<accession>A0A3L6RNP0</accession>
<dbReference type="PANTHER" id="PTHR31793">
    <property type="entry name" value="4-HYDROXYBENZOYL-COA THIOESTERASE FAMILY MEMBER"/>
    <property type="match status" value="1"/>
</dbReference>
<dbReference type="InterPro" id="IPR050563">
    <property type="entry name" value="4-hydroxybenzoyl-CoA_TE"/>
</dbReference>
<dbReference type="AlphaFoldDB" id="A0A3L6RNP0"/>
<reference evidence="3" key="1">
    <citation type="journal article" date="2019" name="Nat. Commun.">
        <title>The genome of broomcorn millet.</title>
        <authorList>
            <person name="Zou C."/>
            <person name="Miki D."/>
            <person name="Li D."/>
            <person name="Tang Q."/>
            <person name="Xiao L."/>
            <person name="Rajput S."/>
            <person name="Deng P."/>
            <person name="Jia W."/>
            <person name="Huang R."/>
            <person name="Zhang M."/>
            <person name="Sun Y."/>
            <person name="Hu J."/>
            <person name="Fu X."/>
            <person name="Schnable P.S."/>
            <person name="Li F."/>
            <person name="Zhang H."/>
            <person name="Feng B."/>
            <person name="Zhu X."/>
            <person name="Liu R."/>
            <person name="Schnable J.C."/>
            <person name="Zhu J.-K."/>
            <person name="Zhang H."/>
        </authorList>
    </citation>
    <scope>NUCLEOTIDE SEQUENCE [LARGE SCALE GENOMIC DNA]</scope>
</reference>
<feature type="region of interest" description="Disordered" evidence="1">
    <location>
        <begin position="54"/>
        <end position="79"/>
    </location>
</feature>
<keyword evidence="3" id="KW-1185">Reference proteome</keyword>
<name>A0A3L6RNP0_PANMI</name>
<proteinExistence type="predicted"/>
<gene>
    <name evidence="2" type="ORF">C2845_PM11G31200</name>
</gene>
<dbReference type="Gene3D" id="3.10.129.10">
    <property type="entry name" value="Hotdog Thioesterase"/>
    <property type="match status" value="1"/>
</dbReference>
<feature type="compositionally biased region" description="Basic residues" evidence="1">
    <location>
        <begin position="62"/>
        <end position="76"/>
    </location>
</feature>